<reference evidence="2 3" key="1">
    <citation type="submission" date="2019-02" db="EMBL/GenBank/DDBJ databases">
        <title>High diversity of culturable Acinetobacter species in natural soil and water ecosystems.</title>
        <authorList>
            <person name="Radolfova-Krizova L."/>
            <person name="Nemec A."/>
        </authorList>
    </citation>
    <scope>NUCLEOTIDE SEQUENCE [LARGE SCALE GENOMIC DNA]</scope>
    <source>
        <strain evidence="2 3">ANC 4281</strain>
    </source>
</reference>
<dbReference type="RefSeq" id="WP_067726079.1">
    <property type="nucleotide sequence ID" value="NZ_LSZG01000042.1"/>
</dbReference>
<feature type="transmembrane region" description="Helical" evidence="1">
    <location>
        <begin position="87"/>
        <end position="112"/>
    </location>
</feature>
<evidence type="ECO:0000256" key="1">
    <source>
        <dbReference type="SAM" id="Phobius"/>
    </source>
</evidence>
<dbReference type="AlphaFoldDB" id="A0A4R0EQV5"/>
<keyword evidence="1" id="KW-0812">Transmembrane</keyword>
<evidence type="ECO:0000313" key="3">
    <source>
        <dbReference type="Proteomes" id="UP000291380"/>
    </source>
</evidence>
<dbReference type="OrthoDB" id="5900216at2"/>
<gene>
    <name evidence="2" type="ORF">E0H85_04935</name>
</gene>
<feature type="transmembrane region" description="Helical" evidence="1">
    <location>
        <begin position="25"/>
        <end position="42"/>
    </location>
</feature>
<keyword evidence="1" id="KW-1133">Transmembrane helix</keyword>
<feature type="transmembrane region" description="Helical" evidence="1">
    <location>
        <begin position="49"/>
        <end position="67"/>
    </location>
</feature>
<proteinExistence type="predicted"/>
<protein>
    <submittedName>
        <fullName evidence="2">Uncharacterized protein</fullName>
    </submittedName>
</protein>
<feature type="transmembrane region" description="Helical" evidence="1">
    <location>
        <begin position="133"/>
        <end position="151"/>
    </location>
</feature>
<sequence length="156" mass="17737">MYFWRTDLLIKDLKQNSVSQADFKNYYLVSGILILLGFFALSQTGIEELKISLAGFVINLGLLISWINAAFKANCGEKGHAFLNRFIALYLPITIKITIFAIVVMICFELIFNVFKGQFDEVQLAHIDAIKSIVVDIATSFLIYWRIYVAIKKVNS</sequence>
<keyword evidence="1" id="KW-0472">Membrane</keyword>
<name>A0A4R0EQV5_9GAMM</name>
<evidence type="ECO:0000313" key="2">
    <source>
        <dbReference type="EMBL" id="TCB60621.1"/>
    </source>
</evidence>
<dbReference type="EMBL" id="SJOA01000004">
    <property type="protein sequence ID" value="TCB60621.1"/>
    <property type="molecule type" value="Genomic_DNA"/>
</dbReference>
<accession>A0A4R0EQV5</accession>
<organism evidence="2 3">
    <name type="scientific">Acinetobacter terrae</name>
    <dbReference type="NCBI Taxonomy" id="2731247"/>
    <lineage>
        <taxon>Bacteria</taxon>
        <taxon>Pseudomonadati</taxon>
        <taxon>Pseudomonadota</taxon>
        <taxon>Gammaproteobacteria</taxon>
        <taxon>Moraxellales</taxon>
        <taxon>Moraxellaceae</taxon>
        <taxon>Acinetobacter</taxon>
        <taxon>Acinetobacter Taxon 24</taxon>
    </lineage>
</organism>
<comment type="caution">
    <text evidence="2">The sequence shown here is derived from an EMBL/GenBank/DDBJ whole genome shotgun (WGS) entry which is preliminary data.</text>
</comment>
<dbReference type="Proteomes" id="UP000291380">
    <property type="component" value="Unassembled WGS sequence"/>
</dbReference>